<evidence type="ECO:0000313" key="6">
    <source>
        <dbReference type="Proteomes" id="UP000005019"/>
    </source>
</evidence>
<organism evidence="5 6">
    <name type="scientific">Methyloversatilis universalis (strain ATCC BAA-1314 / DSM 25237 / JCM 13912 / CCUG 52030 / FAM5)</name>
    <dbReference type="NCBI Taxonomy" id="1000565"/>
    <lineage>
        <taxon>Bacteria</taxon>
        <taxon>Pseudomonadati</taxon>
        <taxon>Pseudomonadota</taxon>
        <taxon>Betaproteobacteria</taxon>
        <taxon>Nitrosomonadales</taxon>
        <taxon>Sterolibacteriaceae</taxon>
        <taxon>Methyloversatilis</taxon>
    </lineage>
</organism>
<dbReference type="Pfam" id="PF03747">
    <property type="entry name" value="ADP_ribosyl_GH"/>
    <property type="match status" value="1"/>
</dbReference>
<dbReference type="GO" id="GO:0016787">
    <property type="term" value="F:hydrolase activity"/>
    <property type="evidence" value="ECO:0007669"/>
    <property type="project" value="UniProtKB-KW"/>
</dbReference>
<keyword evidence="3" id="KW-0460">Magnesium</keyword>
<dbReference type="AlphaFoldDB" id="F5RBB2"/>
<sequence>MLARFRGCLLGGAVGDALGAPVEFWSRSEILKQFGPDGVRDYIPAYGRIGAITDDTQMTLFTADALLRGYIRMATKRIGVHGLLMRHGYLRWYRTQGYRHRDLGDDGMNGWLLTHRALFDRRAPGNTCLSALRASQVDGVANNTSKGCGTVMRVAPIGLYAHVHHGSRGPEQAFALGMDCSRITHGHITATLSAGFLSALIAAICLGQTLDQAIETCIVLLRAHDGHDETLAAIDAAYCAARRSPNSADSLASLGEGWVAEEALAIALYCALGCTDFESALSLAVSHEGDSDSTGAIVGNILGALHGDRVIPERWLTPLELRDVIRDIADDLANHRGWPIMSWSSPDSGIPDTPEGLAQKAQVKARDDEQARIIQRYPPG</sequence>
<feature type="binding site" evidence="3">
    <location>
        <position position="290"/>
    </location>
    <ligand>
        <name>Mg(2+)</name>
        <dbReference type="ChEBI" id="CHEBI:18420"/>
        <label>1</label>
    </ligand>
</feature>
<dbReference type="STRING" id="1000565.METUNv1_01554"/>
<gene>
    <name evidence="5" type="ORF">METUNv1_01554</name>
</gene>
<dbReference type="SUPFAM" id="SSF101478">
    <property type="entry name" value="ADP-ribosylglycohydrolase"/>
    <property type="match status" value="1"/>
</dbReference>
<comment type="cofactor">
    <cofactor evidence="3">
        <name>Mg(2+)</name>
        <dbReference type="ChEBI" id="CHEBI:18420"/>
    </cofactor>
    <text evidence="3">Binds 2 magnesium ions per subunit.</text>
</comment>
<evidence type="ECO:0000256" key="3">
    <source>
        <dbReference type="PIRSR" id="PIRSR605502-1"/>
    </source>
</evidence>
<evidence type="ECO:0000256" key="4">
    <source>
        <dbReference type="SAM" id="MobiDB-lite"/>
    </source>
</evidence>
<comment type="similarity">
    <text evidence="1">Belongs to the ADP-ribosylglycohydrolase family.</text>
</comment>
<keyword evidence="2" id="KW-0378">Hydrolase</keyword>
<dbReference type="InterPro" id="IPR050792">
    <property type="entry name" value="ADP-ribosylglycohydrolase"/>
</dbReference>
<proteinExistence type="inferred from homology"/>
<dbReference type="eggNOG" id="COG1397">
    <property type="taxonomic scope" value="Bacteria"/>
</dbReference>
<dbReference type="PANTHER" id="PTHR16222">
    <property type="entry name" value="ADP-RIBOSYLGLYCOHYDROLASE"/>
    <property type="match status" value="1"/>
</dbReference>
<feature type="region of interest" description="Disordered" evidence="4">
    <location>
        <begin position="343"/>
        <end position="368"/>
    </location>
</feature>
<keyword evidence="3" id="KW-0479">Metal-binding</keyword>
<keyword evidence="6" id="KW-1185">Reference proteome</keyword>
<protein>
    <recommendedName>
        <fullName evidence="7">ADP-ribosylglycohydrolase</fullName>
    </recommendedName>
</protein>
<feature type="binding site" evidence="3">
    <location>
        <position position="53"/>
    </location>
    <ligand>
        <name>Mg(2+)</name>
        <dbReference type="ChEBI" id="CHEBI:18420"/>
        <label>1</label>
    </ligand>
</feature>
<feature type="binding site" evidence="3">
    <location>
        <position position="55"/>
    </location>
    <ligand>
        <name>Mg(2+)</name>
        <dbReference type="ChEBI" id="CHEBI:18420"/>
        <label>1</label>
    </ligand>
</feature>
<feature type="binding site" evidence="3">
    <location>
        <position position="293"/>
    </location>
    <ligand>
        <name>Mg(2+)</name>
        <dbReference type="ChEBI" id="CHEBI:18420"/>
        <label>1</label>
    </ligand>
</feature>
<evidence type="ECO:0000313" key="5">
    <source>
        <dbReference type="EMBL" id="EGK72083.1"/>
    </source>
</evidence>
<comment type="caution">
    <text evidence="5">The sequence shown here is derived from an EMBL/GenBank/DDBJ whole genome shotgun (WGS) entry which is preliminary data.</text>
</comment>
<dbReference type="EMBL" id="AFHG01000043">
    <property type="protein sequence ID" value="EGK72083.1"/>
    <property type="molecule type" value="Genomic_DNA"/>
</dbReference>
<dbReference type="Proteomes" id="UP000005019">
    <property type="component" value="Unassembled WGS sequence"/>
</dbReference>
<dbReference type="PANTHER" id="PTHR16222:SF24">
    <property type="entry name" value="ADP-RIBOSYLHYDROLASE ARH3"/>
    <property type="match status" value="1"/>
</dbReference>
<evidence type="ECO:0008006" key="7">
    <source>
        <dbReference type="Google" id="ProtNLM"/>
    </source>
</evidence>
<feature type="binding site" evidence="3">
    <location>
        <position position="292"/>
    </location>
    <ligand>
        <name>Mg(2+)</name>
        <dbReference type="ChEBI" id="CHEBI:18420"/>
        <label>1</label>
    </ligand>
</feature>
<accession>F5RBB2</accession>
<dbReference type="InterPro" id="IPR005502">
    <property type="entry name" value="Ribosyl_crysJ1"/>
</dbReference>
<dbReference type="GO" id="GO:0046872">
    <property type="term" value="F:metal ion binding"/>
    <property type="evidence" value="ECO:0007669"/>
    <property type="project" value="UniProtKB-KW"/>
</dbReference>
<reference evidence="5 6" key="1">
    <citation type="journal article" date="2011" name="J. Bacteriol.">
        <title>Genome sequence of Methyloversatilis universalis FAM5T, a methylotrophic representative of the order Rhodocyclales.</title>
        <authorList>
            <person name="Kittichotirat W."/>
            <person name="Good N.M."/>
            <person name="Hall R."/>
            <person name="Bringel F."/>
            <person name="Lajus A."/>
            <person name="Medigue C."/>
            <person name="Smalley N.E."/>
            <person name="Beck D."/>
            <person name="Bumgarner R."/>
            <person name="Vuilleumier S."/>
            <person name="Kalyuzhnaya M.G."/>
        </authorList>
    </citation>
    <scope>NUCLEOTIDE SEQUENCE [LARGE SCALE GENOMIC DNA]</scope>
    <source>
        <strain evidence="6">ATCC BAA-1314 / JCM 13912 / FAM5</strain>
    </source>
</reference>
<dbReference type="Gene3D" id="1.10.4080.10">
    <property type="entry name" value="ADP-ribosylation/Crystallin J1"/>
    <property type="match status" value="1"/>
</dbReference>
<name>F5RBB2_METUF</name>
<evidence type="ECO:0000256" key="2">
    <source>
        <dbReference type="ARBA" id="ARBA00022801"/>
    </source>
</evidence>
<dbReference type="InterPro" id="IPR036705">
    <property type="entry name" value="Ribosyl_crysJ1_sf"/>
</dbReference>
<evidence type="ECO:0000256" key="1">
    <source>
        <dbReference type="ARBA" id="ARBA00010702"/>
    </source>
</evidence>
<feature type="binding site" evidence="3">
    <location>
        <position position="54"/>
    </location>
    <ligand>
        <name>Mg(2+)</name>
        <dbReference type="ChEBI" id="CHEBI:18420"/>
        <label>1</label>
    </ligand>
</feature>